<evidence type="ECO:0000259" key="7">
    <source>
        <dbReference type="PROSITE" id="PS50850"/>
    </source>
</evidence>
<feature type="transmembrane region" description="Helical" evidence="6">
    <location>
        <begin position="282"/>
        <end position="308"/>
    </location>
</feature>
<keyword evidence="2" id="KW-0813">Transport</keyword>
<dbReference type="InterPro" id="IPR020846">
    <property type="entry name" value="MFS_dom"/>
</dbReference>
<feature type="transmembrane region" description="Helical" evidence="6">
    <location>
        <begin position="7"/>
        <end position="29"/>
    </location>
</feature>
<comment type="subcellular location">
    <subcellularLocation>
        <location evidence="1">Cell membrane</location>
        <topology evidence="1">Multi-pass membrane protein</topology>
    </subcellularLocation>
</comment>
<reference evidence="8 9" key="1">
    <citation type="submission" date="2024-09" db="EMBL/GenBank/DDBJ databases">
        <authorList>
            <person name="Sun Q."/>
            <person name="Mori K."/>
        </authorList>
    </citation>
    <scope>NUCLEOTIDE SEQUENCE [LARGE SCALE GENOMIC DNA]</scope>
    <source>
        <strain evidence="8 9">CCM 7759</strain>
    </source>
</reference>
<accession>A0ABV6DG85</accession>
<feature type="domain" description="Major facilitator superfamily (MFS) profile" evidence="7">
    <location>
        <begin position="1"/>
        <end position="383"/>
    </location>
</feature>
<feature type="transmembrane region" description="Helical" evidence="6">
    <location>
        <begin position="210"/>
        <end position="229"/>
    </location>
</feature>
<evidence type="ECO:0000256" key="2">
    <source>
        <dbReference type="ARBA" id="ARBA00022448"/>
    </source>
</evidence>
<evidence type="ECO:0000256" key="5">
    <source>
        <dbReference type="ARBA" id="ARBA00023136"/>
    </source>
</evidence>
<evidence type="ECO:0000313" key="8">
    <source>
        <dbReference type="EMBL" id="MFC0211656.1"/>
    </source>
</evidence>
<dbReference type="Gene3D" id="1.20.1250.20">
    <property type="entry name" value="MFS general substrate transporter like domains"/>
    <property type="match status" value="2"/>
</dbReference>
<protein>
    <submittedName>
        <fullName evidence="8">MFS transporter</fullName>
    </submittedName>
</protein>
<dbReference type="PROSITE" id="PS00216">
    <property type="entry name" value="SUGAR_TRANSPORT_1"/>
    <property type="match status" value="1"/>
</dbReference>
<name>A0ABV6DG85_9BACL</name>
<feature type="transmembrane region" description="Helical" evidence="6">
    <location>
        <begin position="160"/>
        <end position="178"/>
    </location>
</feature>
<dbReference type="SUPFAM" id="SSF103473">
    <property type="entry name" value="MFS general substrate transporter"/>
    <property type="match status" value="1"/>
</dbReference>
<keyword evidence="5 6" id="KW-0472">Membrane</keyword>
<evidence type="ECO:0000313" key="9">
    <source>
        <dbReference type="Proteomes" id="UP001589776"/>
    </source>
</evidence>
<keyword evidence="9" id="KW-1185">Reference proteome</keyword>
<evidence type="ECO:0000256" key="1">
    <source>
        <dbReference type="ARBA" id="ARBA00004651"/>
    </source>
</evidence>
<gene>
    <name evidence="8" type="ORF">ACFFK0_04175</name>
</gene>
<feature type="transmembrane region" description="Helical" evidence="6">
    <location>
        <begin position="359"/>
        <end position="379"/>
    </location>
</feature>
<dbReference type="RefSeq" id="WP_377468642.1">
    <property type="nucleotide sequence ID" value="NZ_JBHLWN010000021.1"/>
</dbReference>
<feature type="transmembrane region" description="Helical" evidence="6">
    <location>
        <begin position="241"/>
        <end position="262"/>
    </location>
</feature>
<dbReference type="Proteomes" id="UP001589776">
    <property type="component" value="Unassembled WGS sequence"/>
</dbReference>
<dbReference type="PANTHER" id="PTHR23518">
    <property type="entry name" value="C-METHYLTRANSFERASE"/>
    <property type="match status" value="1"/>
</dbReference>
<dbReference type="PANTHER" id="PTHR23518:SF2">
    <property type="entry name" value="MAJOR FACILITATOR SUPERFAMILY TRANSPORTER"/>
    <property type="match status" value="1"/>
</dbReference>
<feature type="transmembrane region" description="Helical" evidence="6">
    <location>
        <begin position="329"/>
        <end position="353"/>
    </location>
</feature>
<keyword evidence="4 6" id="KW-1133">Transmembrane helix</keyword>
<feature type="transmembrane region" description="Helical" evidence="6">
    <location>
        <begin position="35"/>
        <end position="54"/>
    </location>
</feature>
<evidence type="ECO:0000256" key="6">
    <source>
        <dbReference type="SAM" id="Phobius"/>
    </source>
</evidence>
<dbReference type="InterPro" id="IPR005829">
    <property type="entry name" value="Sugar_transporter_CS"/>
</dbReference>
<evidence type="ECO:0000256" key="4">
    <source>
        <dbReference type="ARBA" id="ARBA00022989"/>
    </source>
</evidence>
<evidence type="ECO:0000256" key="3">
    <source>
        <dbReference type="ARBA" id="ARBA00022692"/>
    </source>
</evidence>
<sequence length="385" mass="42147">MANIWILSLVSFFTDMGTYMVTPLIPVLLASSGPLIIGVIDGITESLASLLKYYSGRRSDKMNNRKRMALSGYGLSALGRVFLFVSYSWLGVFLWKLIDRTGKGLRTAPRDALISDAGGKKKQGKAFGLHQMMDMLGASIGIGAAYLILQWRGDQSFRMVFLYSFIPVLIGWLLLWGVKERNGEAGKNQVGTQPVPKLNWTLLAPDVKKLLLIVFLFTIVNSSNSFLLLRAAEQGVSVSNVLLLYLLFHLVASMLSYLSGLFSDRFGRRGILAIGYVLYGLVYIGFAQVSTTAGFIALFALYGLYSAFTKGVEKALVADIAGKENKGTALGFYSMITGIGLFPASLLTGWLWQTFGAEVSFYMNGIIALFASVLLYRTLSSKALL</sequence>
<dbReference type="EMBL" id="JBHLWN010000021">
    <property type="protein sequence ID" value="MFC0211656.1"/>
    <property type="molecule type" value="Genomic_DNA"/>
</dbReference>
<comment type="caution">
    <text evidence="8">The sequence shown here is derived from an EMBL/GenBank/DDBJ whole genome shotgun (WGS) entry which is preliminary data.</text>
</comment>
<proteinExistence type="predicted"/>
<dbReference type="InterPro" id="IPR011701">
    <property type="entry name" value="MFS"/>
</dbReference>
<dbReference type="Pfam" id="PF07690">
    <property type="entry name" value="MFS_1"/>
    <property type="match status" value="1"/>
</dbReference>
<dbReference type="PROSITE" id="PS50850">
    <property type="entry name" value="MFS"/>
    <property type="match status" value="1"/>
</dbReference>
<dbReference type="CDD" id="cd17370">
    <property type="entry name" value="MFS_MJ1317_like"/>
    <property type="match status" value="1"/>
</dbReference>
<dbReference type="InterPro" id="IPR036259">
    <property type="entry name" value="MFS_trans_sf"/>
</dbReference>
<keyword evidence="3 6" id="KW-0812">Transmembrane</keyword>
<feature type="transmembrane region" description="Helical" evidence="6">
    <location>
        <begin position="75"/>
        <end position="95"/>
    </location>
</feature>
<organism evidence="8 9">
    <name type="scientific">Paenibacillus chartarius</name>
    <dbReference type="NCBI Taxonomy" id="747481"/>
    <lineage>
        <taxon>Bacteria</taxon>
        <taxon>Bacillati</taxon>
        <taxon>Bacillota</taxon>
        <taxon>Bacilli</taxon>
        <taxon>Bacillales</taxon>
        <taxon>Paenibacillaceae</taxon>
        <taxon>Paenibacillus</taxon>
    </lineage>
</organism>
<feature type="transmembrane region" description="Helical" evidence="6">
    <location>
        <begin position="129"/>
        <end position="148"/>
    </location>
</feature>